<organism evidence="2 3">
    <name type="scientific">Afipia massiliensis</name>
    <dbReference type="NCBI Taxonomy" id="211460"/>
    <lineage>
        <taxon>Bacteria</taxon>
        <taxon>Pseudomonadati</taxon>
        <taxon>Pseudomonadota</taxon>
        <taxon>Alphaproteobacteria</taxon>
        <taxon>Hyphomicrobiales</taxon>
        <taxon>Nitrobacteraceae</taxon>
        <taxon>Afipia</taxon>
    </lineage>
</organism>
<sequence length="86" mass="8930">MKNADIGIGIGIDCGQTNFGEFGHAHRDLTAIGTVVNRAARAQAAAKAGEILVTGAVRDRVGDMVSGDGNNYALKGFQQPVRLFSA</sequence>
<dbReference type="Proteomes" id="UP000521227">
    <property type="component" value="Unassembled WGS sequence"/>
</dbReference>
<dbReference type="GO" id="GO:0035556">
    <property type="term" value="P:intracellular signal transduction"/>
    <property type="evidence" value="ECO:0007669"/>
    <property type="project" value="InterPro"/>
</dbReference>
<dbReference type="Gene3D" id="3.30.70.1230">
    <property type="entry name" value="Nucleotide cyclase"/>
    <property type="match status" value="1"/>
</dbReference>
<dbReference type="SUPFAM" id="SSF55073">
    <property type="entry name" value="Nucleotide cyclase"/>
    <property type="match status" value="1"/>
</dbReference>
<dbReference type="InterPro" id="IPR029787">
    <property type="entry name" value="Nucleotide_cyclase"/>
</dbReference>
<feature type="domain" description="Guanylate cyclase" evidence="1">
    <location>
        <begin position="1"/>
        <end position="43"/>
    </location>
</feature>
<dbReference type="InterPro" id="IPR050697">
    <property type="entry name" value="Adenylyl/Guanylyl_Cyclase_3/4"/>
</dbReference>
<dbReference type="AlphaFoldDB" id="A0A840MZ21"/>
<dbReference type="GO" id="GO:0004016">
    <property type="term" value="F:adenylate cyclase activity"/>
    <property type="evidence" value="ECO:0007669"/>
    <property type="project" value="UniProtKB-ARBA"/>
</dbReference>
<evidence type="ECO:0000313" key="3">
    <source>
        <dbReference type="Proteomes" id="UP000521227"/>
    </source>
</evidence>
<gene>
    <name evidence="2" type="ORF">HNQ36_003106</name>
</gene>
<dbReference type="EMBL" id="JACHIJ010000004">
    <property type="protein sequence ID" value="MBB5053115.1"/>
    <property type="molecule type" value="Genomic_DNA"/>
</dbReference>
<dbReference type="PANTHER" id="PTHR43081:SF20">
    <property type="entry name" value="TWO-COMPONENT RESPONSE REGULATOR"/>
    <property type="match status" value="1"/>
</dbReference>
<protein>
    <submittedName>
        <fullName evidence="2">Class 3 adenylate cyclase</fullName>
    </submittedName>
</protein>
<dbReference type="RefSeq" id="WP_347339973.1">
    <property type="nucleotide sequence ID" value="NZ_JACHIJ010000004.1"/>
</dbReference>
<reference evidence="2 3" key="1">
    <citation type="submission" date="2020-08" db="EMBL/GenBank/DDBJ databases">
        <title>Genomic Encyclopedia of Type Strains, Phase IV (KMG-IV): sequencing the most valuable type-strain genomes for metagenomic binning, comparative biology and taxonomic classification.</title>
        <authorList>
            <person name="Goeker M."/>
        </authorList>
    </citation>
    <scope>NUCLEOTIDE SEQUENCE [LARGE SCALE GENOMIC DNA]</scope>
    <source>
        <strain evidence="2 3">DSM 17498</strain>
    </source>
</reference>
<evidence type="ECO:0000259" key="1">
    <source>
        <dbReference type="PROSITE" id="PS50125"/>
    </source>
</evidence>
<name>A0A840MZ21_9BRAD</name>
<evidence type="ECO:0000313" key="2">
    <source>
        <dbReference type="EMBL" id="MBB5053115.1"/>
    </source>
</evidence>
<dbReference type="PANTHER" id="PTHR43081">
    <property type="entry name" value="ADENYLATE CYCLASE, TERMINAL-DIFFERENTIATION SPECIFIC-RELATED"/>
    <property type="match status" value="1"/>
</dbReference>
<accession>A0A840MZ21</accession>
<comment type="caution">
    <text evidence="2">The sequence shown here is derived from an EMBL/GenBank/DDBJ whole genome shotgun (WGS) entry which is preliminary data.</text>
</comment>
<dbReference type="GO" id="GO:0006171">
    <property type="term" value="P:cAMP biosynthetic process"/>
    <property type="evidence" value="ECO:0007669"/>
    <property type="project" value="TreeGrafter"/>
</dbReference>
<dbReference type="Pfam" id="PF00211">
    <property type="entry name" value="Guanylate_cyc"/>
    <property type="match status" value="1"/>
</dbReference>
<proteinExistence type="predicted"/>
<dbReference type="InterPro" id="IPR001054">
    <property type="entry name" value="A/G_cyclase"/>
</dbReference>
<dbReference type="PROSITE" id="PS50125">
    <property type="entry name" value="GUANYLATE_CYCLASE_2"/>
    <property type="match status" value="1"/>
</dbReference>